<protein>
    <recommendedName>
        <fullName evidence="8">Protein CLEC16A homolog</fullName>
    </recommendedName>
</protein>
<dbReference type="AlphaFoldDB" id="A0A8K0DEC1"/>
<keyword evidence="2" id="KW-0072">Autophagy</keyword>
<dbReference type="GO" id="GO:0007034">
    <property type="term" value="P:vacuolar transport"/>
    <property type="evidence" value="ECO:0007669"/>
    <property type="project" value="TreeGrafter"/>
</dbReference>
<evidence type="ECO:0000313" key="6">
    <source>
        <dbReference type="EMBL" id="KAF2904613.1"/>
    </source>
</evidence>
<evidence type="ECO:0008006" key="8">
    <source>
        <dbReference type="Google" id="ProtNLM"/>
    </source>
</evidence>
<organism evidence="6 7">
    <name type="scientific">Ignelater luminosus</name>
    <name type="common">Cucubano</name>
    <name type="synonym">Pyrophorus luminosus</name>
    <dbReference type="NCBI Taxonomy" id="2038154"/>
    <lineage>
        <taxon>Eukaryota</taxon>
        <taxon>Metazoa</taxon>
        <taxon>Ecdysozoa</taxon>
        <taxon>Arthropoda</taxon>
        <taxon>Hexapoda</taxon>
        <taxon>Insecta</taxon>
        <taxon>Pterygota</taxon>
        <taxon>Neoptera</taxon>
        <taxon>Endopterygota</taxon>
        <taxon>Coleoptera</taxon>
        <taxon>Polyphaga</taxon>
        <taxon>Elateriformia</taxon>
        <taxon>Elateroidea</taxon>
        <taxon>Elateridae</taxon>
        <taxon>Agrypninae</taxon>
        <taxon>Pyrophorini</taxon>
        <taxon>Ignelater</taxon>
    </lineage>
</organism>
<feature type="compositionally biased region" description="Basic and acidic residues" evidence="3">
    <location>
        <begin position="853"/>
        <end position="874"/>
    </location>
</feature>
<feature type="region of interest" description="Disordered" evidence="3">
    <location>
        <begin position="395"/>
        <end position="446"/>
    </location>
</feature>
<feature type="domain" description="FPL" evidence="4">
    <location>
        <begin position="49"/>
        <end position="198"/>
    </location>
</feature>
<evidence type="ECO:0000256" key="2">
    <source>
        <dbReference type="ARBA" id="ARBA00023006"/>
    </source>
</evidence>
<dbReference type="Proteomes" id="UP000801492">
    <property type="component" value="Unassembled WGS sequence"/>
</dbReference>
<accession>A0A8K0DEC1</accession>
<dbReference type="PANTHER" id="PTHR21481:SF0">
    <property type="entry name" value="PROTEIN CLEC16A"/>
    <property type="match status" value="1"/>
</dbReference>
<comment type="caution">
    <text evidence="6">The sequence shown here is derived from an EMBL/GenBank/DDBJ whole genome shotgun (WGS) entry which is preliminary data.</text>
</comment>
<feature type="compositionally biased region" description="Polar residues" evidence="3">
    <location>
        <begin position="402"/>
        <end position="419"/>
    </location>
</feature>
<keyword evidence="7" id="KW-1185">Reference proteome</keyword>
<name>A0A8K0DEC1_IGNLU</name>
<dbReference type="InterPro" id="IPR019155">
    <property type="entry name" value="CLEC16A/TT9_N"/>
</dbReference>
<sequence>MFRSRSWFGSGWGRPKNPHSLEHLKYLYNVLSRNQTVSEHNRGLLVETLRSIAEILIWGDQNDSSVFDFFLEKNMLSFFLRIMRQRSGGSSYVCVQLLQTLNILFENIRNETSLYYLLSNNHVNSIIVHKFDFSDEEVMAYYISFLKTLSLKLNAHTIHFFYNEHTNDFPLYTEAIKFFNHPESMVRIAVRTLTLNVYKVDDASMLAFIRDRTAAPYFSNIVWFIGKHIQELDTCVRNDADHQSQNRLADLVAEHLDHLHYLNDILLLKITGLNQVLTDHLLHKLLIPLYIYSLTSVRRQSEVTMETATQNLARVLNKSLSIVDSAGTSQQHETSNGKVSCVVALFLLSQVFLIIAHSPLIRNLAWIILKTEKRVFEQGIDKLLEQYEMYKRKVDNAESEHQNGSQIEVESNASSSGSRENLLEEPRNITDEEKEKLASTPTESSNISDKPFLETVYNALDCTENDYAALFALSLLYALANNKGVMPDLLELVLRPRVSASKSSREIKYSYNTYLVEKILHIVILSCQPSCRVRLVTLELALKLLVQLVICDGKNIMNEVHKASIESARAQSTALLRNFYKSEEIFLDMFEHEYCDMSKGPLNVEWLCMDSAILLPPTGTPMTGIDFTKRLPCGEVERARRAIRVFFLVRDAVLTLNGEIETQLPLTNPQSCVQIDTALDLSIARYNSDLIACTVAWKDGQKIRRFLVIDVMQLILVEPDTKRLGWGVAKLVGFLQDIEVTGDKDDSRCLHITIHRPLSSTSSNRVPLLSAKFIFDDNIRCMAAKQRLTKGRIKARQKKMQHIARLLDIPGQTGPPSPAYVGGGIYASRGAGRASRDNRPLFHTGRVPGFAAPHRENVPGVIHRTDEARCRKNCESPSRPGSAGKRDSTDNGNSRIEAKNRSRESSTNRLRSREGSPRMPRPRSEEIPLELIKKTPNSVVDMSPKISILPRPQTPRVETEPSTSRESSTLSEVNVAKTSEETSFMAEERSLTQRKKGTIETV</sequence>
<dbReference type="GO" id="GO:0005794">
    <property type="term" value="C:Golgi apparatus"/>
    <property type="evidence" value="ECO:0007669"/>
    <property type="project" value="TreeGrafter"/>
</dbReference>
<evidence type="ECO:0000256" key="1">
    <source>
        <dbReference type="ARBA" id="ARBA00006441"/>
    </source>
</evidence>
<dbReference type="PANTHER" id="PTHR21481">
    <property type="entry name" value="PROTEIN CLEC16A"/>
    <property type="match status" value="1"/>
</dbReference>
<gene>
    <name evidence="6" type="ORF">ILUMI_01551</name>
</gene>
<dbReference type="Pfam" id="PF19439">
    <property type="entry name" value="CLEC16A_C"/>
    <property type="match status" value="2"/>
</dbReference>
<feature type="compositionally biased region" description="Low complexity" evidence="3">
    <location>
        <begin position="960"/>
        <end position="972"/>
    </location>
</feature>
<dbReference type="EMBL" id="VTPC01000725">
    <property type="protein sequence ID" value="KAF2904613.1"/>
    <property type="molecule type" value="Genomic_DNA"/>
</dbReference>
<dbReference type="GO" id="GO:0005770">
    <property type="term" value="C:late endosome"/>
    <property type="evidence" value="ECO:0007669"/>
    <property type="project" value="TreeGrafter"/>
</dbReference>
<feature type="region of interest" description="Disordered" evidence="3">
    <location>
        <begin position="831"/>
        <end position="1002"/>
    </location>
</feature>
<comment type="similarity">
    <text evidence="1">Belongs to the CLEC16A/gop-1 family.</text>
</comment>
<dbReference type="GO" id="GO:0006914">
    <property type="term" value="P:autophagy"/>
    <property type="evidence" value="ECO:0007669"/>
    <property type="project" value="UniProtKB-KW"/>
</dbReference>
<evidence type="ECO:0000256" key="3">
    <source>
        <dbReference type="SAM" id="MobiDB-lite"/>
    </source>
</evidence>
<evidence type="ECO:0000313" key="7">
    <source>
        <dbReference type="Proteomes" id="UP000801492"/>
    </source>
</evidence>
<dbReference type="InterPro" id="IPR039272">
    <property type="entry name" value="CLEC16A/TT9"/>
</dbReference>
<feature type="domain" description="CLEC16A/TT9 C-terminal" evidence="5">
    <location>
        <begin position="246"/>
        <end position="381"/>
    </location>
</feature>
<proteinExistence type="inferred from homology"/>
<dbReference type="GO" id="GO:1901096">
    <property type="term" value="P:regulation of autophagosome maturation"/>
    <property type="evidence" value="ECO:0007669"/>
    <property type="project" value="TreeGrafter"/>
</dbReference>
<feature type="compositionally biased region" description="Basic and acidic residues" evidence="3">
    <location>
        <begin position="896"/>
        <end position="926"/>
    </location>
</feature>
<dbReference type="OrthoDB" id="294052at2759"/>
<evidence type="ECO:0000259" key="5">
    <source>
        <dbReference type="Pfam" id="PF19439"/>
    </source>
</evidence>
<dbReference type="InterPro" id="IPR045820">
    <property type="entry name" value="CLEC16A/TT9_C"/>
</dbReference>
<dbReference type="Pfam" id="PF09758">
    <property type="entry name" value="FPL"/>
    <property type="match status" value="1"/>
</dbReference>
<dbReference type="GO" id="GO:0016197">
    <property type="term" value="P:endosomal transport"/>
    <property type="evidence" value="ECO:0007669"/>
    <property type="project" value="TreeGrafter"/>
</dbReference>
<feature type="domain" description="CLEC16A/TT9 C-terminal" evidence="5">
    <location>
        <begin position="422"/>
        <end position="895"/>
    </location>
</feature>
<feature type="compositionally biased region" description="Basic and acidic residues" evidence="3">
    <location>
        <begin position="421"/>
        <end position="437"/>
    </location>
</feature>
<evidence type="ECO:0000259" key="4">
    <source>
        <dbReference type="Pfam" id="PF09758"/>
    </source>
</evidence>
<reference evidence="6" key="1">
    <citation type="submission" date="2019-08" db="EMBL/GenBank/DDBJ databases">
        <title>The genome of the North American firefly Photinus pyralis.</title>
        <authorList>
            <consortium name="Photinus pyralis genome working group"/>
            <person name="Fallon T.R."/>
            <person name="Sander Lower S.E."/>
            <person name="Weng J.-K."/>
        </authorList>
    </citation>
    <scope>NUCLEOTIDE SEQUENCE</scope>
    <source>
        <strain evidence="6">TRF0915ILg1</strain>
        <tissue evidence="6">Whole body</tissue>
    </source>
</reference>